<evidence type="ECO:0000313" key="1">
    <source>
        <dbReference type="EMBL" id="KAJ9061643.1"/>
    </source>
</evidence>
<comment type="caution">
    <text evidence="1">The sequence shown here is derived from an EMBL/GenBank/DDBJ whole genome shotgun (WGS) entry which is preliminary data.</text>
</comment>
<accession>A0ACC2SH23</accession>
<evidence type="ECO:0000313" key="2">
    <source>
        <dbReference type="Proteomes" id="UP001165960"/>
    </source>
</evidence>
<sequence>MGAYDFIKESGLANPAGFVDVDHGTLIHNKYKNIFSLGDASSCPTSKTAAAVSAQTGIVSFNLLHTSEQVSKGTPLSAIKADKFLKYDGYTSCPLLVGNSELILAEFSGYTFQPQETLPYNQAKPSRLNYMINNSIITRLYWNGLLKGHWRGPSELRNLFH</sequence>
<gene>
    <name evidence="1" type="ORF">DSO57_1018645</name>
</gene>
<reference evidence="1" key="1">
    <citation type="submission" date="2022-04" db="EMBL/GenBank/DDBJ databases">
        <title>Genome of the entomopathogenic fungus Entomophthora muscae.</title>
        <authorList>
            <person name="Elya C."/>
            <person name="Lovett B.R."/>
            <person name="Lee E."/>
            <person name="Macias A.M."/>
            <person name="Hajek A.E."/>
            <person name="De Bivort B.L."/>
            <person name="Kasson M.T."/>
            <person name="De Fine Licht H.H."/>
            <person name="Stajich J.E."/>
        </authorList>
    </citation>
    <scope>NUCLEOTIDE SEQUENCE</scope>
    <source>
        <strain evidence="1">Berkeley</strain>
    </source>
</reference>
<name>A0ACC2SH23_9FUNG</name>
<organism evidence="1 2">
    <name type="scientific">Entomophthora muscae</name>
    <dbReference type="NCBI Taxonomy" id="34485"/>
    <lineage>
        <taxon>Eukaryota</taxon>
        <taxon>Fungi</taxon>
        <taxon>Fungi incertae sedis</taxon>
        <taxon>Zoopagomycota</taxon>
        <taxon>Entomophthoromycotina</taxon>
        <taxon>Entomophthoromycetes</taxon>
        <taxon>Entomophthorales</taxon>
        <taxon>Entomophthoraceae</taxon>
        <taxon>Entomophthora</taxon>
    </lineage>
</organism>
<keyword evidence="2" id="KW-1185">Reference proteome</keyword>
<dbReference type="Proteomes" id="UP001165960">
    <property type="component" value="Unassembled WGS sequence"/>
</dbReference>
<proteinExistence type="predicted"/>
<dbReference type="EMBL" id="QTSX02005052">
    <property type="protein sequence ID" value="KAJ9061643.1"/>
    <property type="molecule type" value="Genomic_DNA"/>
</dbReference>
<protein>
    <submittedName>
        <fullName evidence="1">Uncharacterized protein</fullName>
    </submittedName>
</protein>